<proteinExistence type="inferred from homology"/>
<dbReference type="Ensembl" id="ENSCSAVT00000017310.1">
    <property type="protein sequence ID" value="ENSCSAVP00000017126.1"/>
    <property type="gene ID" value="ENSCSAVG00000010074.1"/>
</dbReference>
<dbReference type="PANTHER" id="PTHR11785:SF512">
    <property type="entry name" value="SOBREMESA, ISOFORM B"/>
    <property type="match status" value="1"/>
</dbReference>
<dbReference type="GO" id="GO:0015179">
    <property type="term" value="F:L-amino acid transmembrane transporter activity"/>
    <property type="evidence" value="ECO:0007669"/>
    <property type="project" value="TreeGrafter"/>
</dbReference>
<evidence type="ECO:0000256" key="3">
    <source>
        <dbReference type="ARBA" id="ARBA00022448"/>
    </source>
</evidence>
<evidence type="ECO:0000256" key="4">
    <source>
        <dbReference type="ARBA" id="ARBA00022475"/>
    </source>
</evidence>
<dbReference type="GO" id="GO:0016324">
    <property type="term" value="C:apical plasma membrane"/>
    <property type="evidence" value="ECO:0007669"/>
    <property type="project" value="UniProtKB-SubCell"/>
</dbReference>
<accession>H2ZHR0</accession>
<evidence type="ECO:0000256" key="9">
    <source>
        <dbReference type="SAM" id="Phobius"/>
    </source>
</evidence>
<feature type="transmembrane region" description="Helical" evidence="9">
    <location>
        <begin position="261"/>
        <end position="281"/>
    </location>
</feature>
<dbReference type="GeneTree" id="ENSGT00940000162520"/>
<evidence type="ECO:0000256" key="1">
    <source>
        <dbReference type="ARBA" id="ARBA00004424"/>
    </source>
</evidence>
<dbReference type="Proteomes" id="UP000007875">
    <property type="component" value="Unassembled WGS sequence"/>
</dbReference>
<comment type="subcellular location">
    <subcellularLocation>
        <location evidence="1">Apical cell membrane</location>
        <topology evidence="1">Multi-pass membrane protein</topology>
    </subcellularLocation>
</comment>
<keyword evidence="7 9" id="KW-0472">Membrane</keyword>
<dbReference type="FunFam" id="1.20.1740.10:FF:000036">
    <property type="entry name" value="Solute carrier family 7 member 13"/>
    <property type="match status" value="1"/>
</dbReference>
<dbReference type="InParanoid" id="H2ZHR0"/>
<name>H2ZHR0_CIOSA</name>
<reference evidence="10" key="2">
    <citation type="submission" date="2025-08" db="UniProtKB">
        <authorList>
            <consortium name="Ensembl"/>
        </authorList>
    </citation>
    <scope>IDENTIFICATION</scope>
</reference>
<dbReference type="InterPro" id="IPR002293">
    <property type="entry name" value="AA/rel_permease1"/>
</dbReference>
<keyword evidence="8" id="KW-1015">Disulfide bond</keyword>
<keyword evidence="11" id="KW-1185">Reference proteome</keyword>
<evidence type="ECO:0000256" key="2">
    <source>
        <dbReference type="ARBA" id="ARBA00009523"/>
    </source>
</evidence>
<feature type="transmembrane region" description="Helical" evidence="9">
    <location>
        <begin position="178"/>
        <end position="198"/>
    </location>
</feature>
<reference evidence="10" key="3">
    <citation type="submission" date="2025-09" db="UniProtKB">
        <authorList>
            <consortium name="Ensembl"/>
        </authorList>
    </citation>
    <scope>IDENTIFICATION</scope>
</reference>
<evidence type="ECO:0000313" key="10">
    <source>
        <dbReference type="Ensembl" id="ENSCSAVP00000017126.1"/>
    </source>
</evidence>
<evidence type="ECO:0000256" key="7">
    <source>
        <dbReference type="ARBA" id="ARBA00023136"/>
    </source>
</evidence>
<evidence type="ECO:0000313" key="11">
    <source>
        <dbReference type="Proteomes" id="UP000007875"/>
    </source>
</evidence>
<dbReference type="STRING" id="51511.ENSCSAVP00000017126"/>
<evidence type="ECO:0000256" key="6">
    <source>
        <dbReference type="ARBA" id="ARBA00022989"/>
    </source>
</evidence>
<evidence type="ECO:0000256" key="8">
    <source>
        <dbReference type="ARBA" id="ARBA00023157"/>
    </source>
</evidence>
<keyword evidence="6 9" id="KW-1133">Transmembrane helix</keyword>
<dbReference type="Pfam" id="PF13520">
    <property type="entry name" value="AA_permease_2"/>
    <property type="match status" value="1"/>
</dbReference>
<feature type="transmembrane region" description="Helical" evidence="9">
    <location>
        <begin position="381"/>
        <end position="401"/>
    </location>
</feature>
<dbReference type="OMA" id="GIFISPH"/>
<feature type="transmembrane region" description="Helical" evidence="9">
    <location>
        <begin position="440"/>
        <end position="458"/>
    </location>
</feature>
<feature type="transmembrane region" description="Helical" evidence="9">
    <location>
        <begin position="29"/>
        <end position="49"/>
    </location>
</feature>
<feature type="transmembrane region" description="Helical" evidence="9">
    <location>
        <begin position="96"/>
        <end position="116"/>
    </location>
</feature>
<feature type="transmembrane region" description="Helical" evidence="9">
    <location>
        <begin position="307"/>
        <end position="333"/>
    </location>
</feature>
<comment type="similarity">
    <text evidence="2">Belongs to the amino acid-polyamine-organocation (APC) superfamily.</text>
</comment>
<keyword evidence="5 9" id="KW-0812">Transmembrane</keyword>
<feature type="transmembrane region" description="Helical" evidence="9">
    <location>
        <begin position="413"/>
        <end position="434"/>
    </location>
</feature>
<feature type="transmembrane region" description="Helical" evidence="9">
    <location>
        <begin position="55"/>
        <end position="84"/>
    </location>
</feature>
<reference evidence="11" key="1">
    <citation type="submission" date="2003-08" db="EMBL/GenBank/DDBJ databases">
        <authorList>
            <person name="Birren B."/>
            <person name="Nusbaum C."/>
            <person name="Abebe A."/>
            <person name="Abouelleil A."/>
            <person name="Adekoya E."/>
            <person name="Ait-zahra M."/>
            <person name="Allen N."/>
            <person name="Allen T."/>
            <person name="An P."/>
            <person name="Anderson M."/>
            <person name="Anderson S."/>
            <person name="Arachchi H."/>
            <person name="Armbruster J."/>
            <person name="Bachantsang P."/>
            <person name="Baldwin J."/>
            <person name="Barry A."/>
            <person name="Bayul T."/>
            <person name="Blitshsteyn B."/>
            <person name="Bloom T."/>
            <person name="Blye J."/>
            <person name="Boguslavskiy L."/>
            <person name="Borowsky M."/>
            <person name="Boukhgalter B."/>
            <person name="Brunache A."/>
            <person name="Butler J."/>
            <person name="Calixte N."/>
            <person name="Calvo S."/>
            <person name="Camarata J."/>
            <person name="Campo K."/>
            <person name="Chang J."/>
            <person name="Cheshatsang Y."/>
            <person name="Citroen M."/>
            <person name="Collymore A."/>
            <person name="Considine T."/>
            <person name="Cook A."/>
            <person name="Cooke P."/>
            <person name="Corum B."/>
            <person name="Cuomo C."/>
            <person name="David R."/>
            <person name="Dawoe T."/>
            <person name="Degray S."/>
            <person name="Dodge S."/>
            <person name="Dooley K."/>
            <person name="Dorje P."/>
            <person name="Dorjee K."/>
            <person name="Dorris L."/>
            <person name="Duffey N."/>
            <person name="Dupes A."/>
            <person name="Elkins T."/>
            <person name="Engels R."/>
            <person name="Erickson J."/>
            <person name="Farina A."/>
            <person name="Faro S."/>
            <person name="Ferreira P."/>
            <person name="Fischer H."/>
            <person name="Fitzgerald M."/>
            <person name="Foley K."/>
            <person name="Gage D."/>
            <person name="Galagan J."/>
            <person name="Gearin G."/>
            <person name="Gnerre S."/>
            <person name="Gnirke A."/>
            <person name="Goyette A."/>
            <person name="Graham J."/>
            <person name="Grandbois E."/>
            <person name="Gyaltsen K."/>
            <person name="Hafez N."/>
            <person name="Hagopian D."/>
            <person name="Hagos B."/>
            <person name="Hall J."/>
            <person name="Hatcher B."/>
            <person name="Heller A."/>
            <person name="Higgins H."/>
            <person name="Honan T."/>
            <person name="Horn A."/>
            <person name="Houde N."/>
            <person name="Hughes L."/>
            <person name="Hulme W."/>
            <person name="Husby E."/>
            <person name="Iliev I."/>
            <person name="Jaffe D."/>
            <person name="Jones C."/>
            <person name="Kamal M."/>
            <person name="Kamat A."/>
            <person name="Kamvysselis M."/>
            <person name="Karlsson E."/>
            <person name="Kells C."/>
            <person name="Kieu A."/>
            <person name="Kisner P."/>
            <person name="Kodira C."/>
            <person name="Kulbokas E."/>
            <person name="Labutti K."/>
            <person name="Lama D."/>
            <person name="Landers T."/>
            <person name="Leger J."/>
            <person name="Levine S."/>
            <person name="Lewis D."/>
            <person name="Lewis T."/>
            <person name="Lindblad-toh K."/>
            <person name="Liu X."/>
            <person name="Lokyitsang T."/>
            <person name="Lokyitsang Y."/>
            <person name="Lucien O."/>
            <person name="Lui A."/>
            <person name="Ma L.J."/>
            <person name="Mabbitt R."/>
            <person name="Macdonald J."/>
            <person name="Maclean C."/>
            <person name="Major J."/>
            <person name="Manning J."/>
            <person name="Marabella R."/>
            <person name="Maru K."/>
            <person name="Matthews C."/>
            <person name="Mauceli E."/>
            <person name="Mccarthy M."/>
            <person name="Mcdonough S."/>
            <person name="Mcghee T."/>
            <person name="Meldrim J."/>
            <person name="Meneus L."/>
            <person name="Mesirov J."/>
            <person name="Mihalev A."/>
            <person name="Mihova T."/>
            <person name="Mikkelsen T."/>
            <person name="Mlenga V."/>
            <person name="Moru K."/>
            <person name="Mozes J."/>
            <person name="Mulrain L."/>
            <person name="Munson G."/>
            <person name="Naylor J."/>
            <person name="Newes C."/>
            <person name="Nguyen C."/>
            <person name="Nguyen N."/>
            <person name="Nguyen T."/>
            <person name="Nicol R."/>
            <person name="Nielsen C."/>
            <person name="Nizzari M."/>
            <person name="Norbu C."/>
            <person name="Norbu N."/>
            <person name="O'donnell P."/>
            <person name="Okoawo O."/>
            <person name="O'leary S."/>
            <person name="Omotosho B."/>
            <person name="O'neill K."/>
            <person name="Osman S."/>
            <person name="Parker S."/>
            <person name="Perrin D."/>
            <person name="Phunkhang P."/>
            <person name="Piqani B."/>
            <person name="Purcell S."/>
            <person name="Rachupka T."/>
            <person name="Ramasamy U."/>
            <person name="Rameau R."/>
            <person name="Ray V."/>
            <person name="Raymond C."/>
            <person name="Retta R."/>
            <person name="Richardson S."/>
            <person name="Rise C."/>
            <person name="Rodriguez J."/>
            <person name="Rogers J."/>
            <person name="Rogov P."/>
            <person name="Rutman M."/>
            <person name="Schupbach R."/>
            <person name="Seaman C."/>
            <person name="Settipalli S."/>
            <person name="Sharpe T."/>
            <person name="Sheridan J."/>
            <person name="Sherpa N."/>
            <person name="Shi J."/>
            <person name="Smirnov S."/>
            <person name="Smith C."/>
            <person name="Sougnez C."/>
            <person name="Spencer B."/>
            <person name="Stalker J."/>
            <person name="Stange-thomann N."/>
            <person name="Stavropoulos S."/>
            <person name="Stetson K."/>
            <person name="Stone C."/>
            <person name="Stone S."/>
            <person name="Stubbs M."/>
            <person name="Talamas J."/>
            <person name="Tchuinga P."/>
            <person name="Tenzing P."/>
            <person name="Tesfaye S."/>
            <person name="Theodore J."/>
            <person name="Thoulutsang Y."/>
            <person name="Topham K."/>
            <person name="Towey S."/>
            <person name="Tsamla T."/>
            <person name="Tsomo N."/>
            <person name="Vallee D."/>
            <person name="Vassiliev H."/>
            <person name="Venkataraman V."/>
            <person name="Vinson J."/>
            <person name="Vo A."/>
            <person name="Wade C."/>
            <person name="Wang S."/>
            <person name="Wangchuk T."/>
            <person name="Wangdi T."/>
            <person name="Whittaker C."/>
            <person name="Wilkinson J."/>
            <person name="Wu Y."/>
            <person name="Wyman D."/>
            <person name="Yadav S."/>
            <person name="Yang S."/>
            <person name="Yang X."/>
            <person name="Yeager S."/>
            <person name="Yee E."/>
            <person name="Young G."/>
            <person name="Zainoun J."/>
            <person name="Zembeck L."/>
            <person name="Zimmer A."/>
            <person name="Zody M."/>
            <person name="Lander E."/>
        </authorList>
    </citation>
    <scope>NUCLEOTIDE SEQUENCE [LARGE SCALE GENOMIC DNA]</scope>
</reference>
<dbReference type="AlphaFoldDB" id="H2ZHR0"/>
<dbReference type="eggNOG" id="KOG1287">
    <property type="taxonomic scope" value="Eukaryota"/>
</dbReference>
<protein>
    <recommendedName>
        <fullName evidence="12">Amino acid permease/ SLC12A domain-containing protein</fullName>
    </recommendedName>
</protein>
<sequence length="489" mass="53700">KPYILQHQTNMDPNITENDTNKFATKRSIGTLSGIIVSSGMIIGSGIFISPHGVFAAANCSVGITLVIWILGGVVAMLSTLCYCELATSILESGGDYIYLTYAYSPVLGFLLPWMYTFLPCADSILMLTFARYAIEPFFVGSKPPEESIKLLAICLLLLITALNVISTRVAIRLQVAFTWSKYIAIGVVVVASAVFCIRDPAIASHNFSTAFNGPTINGNTALMLTTAFYQVMWSYEGWNSLCYVTEEVENPGKTIPKASVLTVAVVTLAYFIINCAYFLVLSADEMISSKIVALPFALKAMGGASWIVPLAVCLCTAGSYSAGVLTTGRLSYVAARRGHLPQVLGMLHIQSHIPCPALVINCLFVVVLISIGQFDTLIDTFGFVTWTFKALSSLSVLILRKRMTHLKRPYKVPTFIPAFMFILSSTFVVLPLINQPHFLYFYAIFFFAFGLLLYFLFVHNKYVIPGSAQATCTLQKLFQVAPCEWEKT</sequence>
<dbReference type="HOGENOM" id="CLU_007946_3_0_1"/>
<feature type="transmembrane region" description="Helical" evidence="9">
    <location>
        <begin position="151"/>
        <end position="172"/>
    </location>
</feature>
<evidence type="ECO:0000256" key="5">
    <source>
        <dbReference type="ARBA" id="ARBA00022692"/>
    </source>
</evidence>
<dbReference type="InterPro" id="IPR050598">
    <property type="entry name" value="AminoAcid_Transporter"/>
</dbReference>
<dbReference type="Gene3D" id="1.20.1740.10">
    <property type="entry name" value="Amino acid/polyamine transporter I"/>
    <property type="match status" value="1"/>
</dbReference>
<keyword evidence="4" id="KW-1003">Cell membrane</keyword>
<dbReference type="PIRSF" id="PIRSF006060">
    <property type="entry name" value="AA_transporter"/>
    <property type="match status" value="1"/>
</dbReference>
<organism evidence="10 11">
    <name type="scientific">Ciona savignyi</name>
    <name type="common">Pacific transparent sea squirt</name>
    <dbReference type="NCBI Taxonomy" id="51511"/>
    <lineage>
        <taxon>Eukaryota</taxon>
        <taxon>Metazoa</taxon>
        <taxon>Chordata</taxon>
        <taxon>Tunicata</taxon>
        <taxon>Ascidiacea</taxon>
        <taxon>Phlebobranchia</taxon>
        <taxon>Cionidae</taxon>
        <taxon>Ciona</taxon>
    </lineage>
</organism>
<feature type="transmembrane region" description="Helical" evidence="9">
    <location>
        <begin position="354"/>
        <end position="375"/>
    </location>
</feature>
<dbReference type="PANTHER" id="PTHR11785">
    <property type="entry name" value="AMINO ACID TRANSPORTER"/>
    <property type="match status" value="1"/>
</dbReference>
<keyword evidence="3" id="KW-0813">Transport</keyword>
<evidence type="ECO:0008006" key="12">
    <source>
        <dbReference type="Google" id="ProtNLM"/>
    </source>
</evidence>